<accession>A0A7S2SNH3</accession>
<evidence type="ECO:0000259" key="2">
    <source>
        <dbReference type="Pfam" id="PF00149"/>
    </source>
</evidence>
<organism evidence="3">
    <name type="scientific">Mucochytrium quahogii</name>
    <dbReference type="NCBI Taxonomy" id="96639"/>
    <lineage>
        <taxon>Eukaryota</taxon>
        <taxon>Sar</taxon>
        <taxon>Stramenopiles</taxon>
        <taxon>Bigyra</taxon>
        <taxon>Labyrinthulomycetes</taxon>
        <taxon>Thraustochytrida</taxon>
        <taxon>Thraustochytriidae</taxon>
        <taxon>Mucochytrium</taxon>
    </lineage>
</organism>
<sequence>MLSLKTGVFFVAAVAIGVRYFYTEKDLQVVRHVELLGEDVQIQGKFSVLHTNDMHSHAERYSKLSRIIRNERSLYDESVLLIDAGDWYRGTMFDTLAGSDRTDSVPELEYFSFNSYDAVLLGNHAFDLGETVLAGLLDKASRSDLNLVFLSANVQIGPKSELFKYYTQDILVQPDTDTEENSVIIAPAILKTVAGRRVGILGIEGPDSAICSSAHRSNVTFLGYDDSKSRIEQDSLVDYSNKLVQRLRDKGAELVVLVIHAGPPEDVVFASRINADVVVGGHTHETLFSQLVKGDKLVPVVQCGEYASHIGSLELVFDGSTQGFLVGDRSRERILRDGHSCIPVDMVQDEYPNMKQLVEHWMGQLSKTVPSAFQYDQVVFDQPVSADGVFTDDDTALSTAEKVSTGVLFTLNNWLGENDQRRADVFLTCPECVRQPIKSTGGKRFKLKFHQVYELVALSGVKPLSAFYIQKDDFLRLIDVVSLLGKYFSERFQLAFSSNLQYDQNPWGIPFVNRVSNLTINGVEFENLPQLIKVALPQYIAAYFWQTKTLTAGLLDSPARGPNGGFITLDKAVIHSSPPEYELLAQYLAHISKNS</sequence>
<evidence type="ECO:0000313" key="3">
    <source>
        <dbReference type="EMBL" id="CAD9704349.1"/>
    </source>
</evidence>
<dbReference type="SUPFAM" id="SSF56300">
    <property type="entry name" value="Metallo-dependent phosphatases"/>
    <property type="match status" value="1"/>
</dbReference>
<evidence type="ECO:0000256" key="1">
    <source>
        <dbReference type="RuleBase" id="RU362119"/>
    </source>
</evidence>
<dbReference type="PANTHER" id="PTHR11575">
    <property type="entry name" value="5'-NUCLEOTIDASE-RELATED"/>
    <property type="match status" value="1"/>
</dbReference>
<dbReference type="EMBL" id="HBHK01024953">
    <property type="protein sequence ID" value="CAD9704349.1"/>
    <property type="molecule type" value="Transcribed_RNA"/>
</dbReference>
<protein>
    <recommendedName>
        <fullName evidence="2">Calcineurin-like phosphoesterase domain-containing protein</fullName>
    </recommendedName>
</protein>
<dbReference type="Gene3D" id="3.60.21.10">
    <property type="match status" value="1"/>
</dbReference>
<dbReference type="PRINTS" id="PR01607">
    <property type="entry name" value="APYRASEFAMLY"/>
</dbReference>
<dbReference type="GO" id="GO:0016787">
    <property type="term" value="F:hydrolase activity"/>
    <property type="evidence" value="ECO:0007669"/>
    <property type="project" value="UniProtKB-KW"/>
</dbReference>
<proteinExistence type="inferred from homology"/>
<feature type="domain" description="Calcineurin-like phosphoesterase" evidence="2">
    <location>
        <begin position="47"/>
        <end position="285"/>
    </location>
</feature>
<name>A0A7S2SNH3_9STRA</name>
<dbReference type="Pfam" id="PF00149">
    <property type="entry name" value="Metallophos"/>
    <property type="match status" value="1"/>
</dbReference>
<reference evidence="3" key="1">
    <citation type="submission" date="2021-01" db="EMBL/GenBank/DDBJ databases">
        <authorList>
            <person name="Corre E."/>
            <person name="Pelletier E."/>
            <person name="Niang G."/>
            <person name="Scheremetjew M."/>
            <person name="Finn R."/>
            <person name="Kale V."/>
            <person name="Holt S."/>
            <person name="Cochrane G."/>
            <person name="Meng A."/>
            <person name="Brown T."/>
            <person name="Cohen L."/>
        </authorList>
    </citation>
    <scope>NUCLEOTIDE SEQUENCE</scope>
    <source>
        <strain evidence="3">NY070348D</strain>
    </source>
</reference>
<dbReference type="GO" id="GO:0000166">
    <property type="term" value="F:nucleotide binding"/>
    <property type="evidence" value="ECO:0007669"/>
    <property type="project" value="UniProtKB-KW"/>
</dbReference>
<dbReference type="AlphaFoldDB" id="A0A7S2SNH3"/>
<keyword evidence="1" id="KW-0378">Hydrolase</keyword>
<dbReference type="GO" id="GO:0009166">
    <property type="term" value="P:nucleotide catabolic process"/>
    <property type="evidence" value="ECO:0007669"/>
    <property type="project" value="InterPro"/>
</dbReference>
<comment type="similarity">
    <text evidence="1">Belongs to the 5'-nucleotidase family.</text>
</comment>
<dbReference type="InterPro" id="IPR004843">
    <property type="entry name" value="Calcineurin-like_PHP"/>
</dbReference>
<gene>
    <name evidence="3" type="ORF">QSP1433_LOCUS15700</name>
</gene>
<dbReference type="PANTHER" id="PTHR11575:SF24">
    <property type="entry name" value="5'-NUCLEOTIDASE"/>
    <property type="match status" value="1"/>
</dbReference>
<dbReference type="InterPro" id="IPR006179">
    <property type="entry name" value="5_nucleotidase/apyrase"/>
</dbReference>
<dbReference type="InterPro" id="IPR029052">
    <property type="entry name" value="Metallo-depent_PP-like"/>
</dbReference>
<keyword evidence="1" id="KW-0547">Nucleotide-binding</keyword>